<dbReference type="EMBL" id="KZ806714">
    <property type="protein sequence ID" value="PVH90105.1"/>
    <property type="molecule type" value="Genomic_DNA"/>
</dbReference>
<sequence>DALHPDPGTEHEFEVENNPFAFSPGQLGKMYNPKSLAAFRALGGIDGIEKGIKSDRRAGLSVDEVHVDGTVSFQEATQASY</sequence>
<dbReference type="STRING" id="97972.A0A2V1CWL2"/>
<name>A0A2V1CWL2_9PLEO</name>
<feature type="non-terminal residue" evidence="1">
    <location>
        <position position="81"/>
    </location>
</feature>
<keyword evidence="2" id="KW-1185">Reference proteome</keyword>
<dbReference type="OrthoDB" id="3352408at2759"/>
<proteinExistence type="predicted"/>
<dbReference type="AlphaFoldDB" id="A0A2V1CWL2"/>
<feature type="non-terminal residue" evidence="1">
    <location>
        <position position="1"/>
    </location>
</feature>
<evidence type="ECO:0000313" key="2">
    <source>
        <dbReference type="Proteomes" id="UP000244855"/>
    </source>
</evidence>
<accession>A0A2V1CWL2</accession>
<evidence type="ECO:0000313" key="1">
    <source>
        <dbReference type="EMBL" id="PVH90105.1"/>
    </source>
</evidence>
<protein>
    <submittedName>
        <fullName evidence="1">Uncharacterized protein</fullName>
    </submittedName>
</protein>
<organism evidence="1 2">
    <name type="scientific">Periconia macrospinosa</name>
    <dbReference type="NCBI Taxonomy" id="97972"/>
    <lineage>
        <taxon>Eukaryota</taxon>
        <taxon>Fungi</taxon>
        <taxon>Dikarya</taxon>
        <taxon>Ascomycota</taxon>
        <taxon>Pezizomycotina</taxon>
        <taxon>Dothideomycetes</taxon>
        <taxon>Pleosporomycetidae</taxon>
        <taxon>Pleosporales</taxon>
        <taxon>Massarineae</taxon>
        <taxon>Periconiaceae</taxon>
        <taxon>Periconia</taxon>
    </lineage>
</organism>
<reference evidence="1 2" key="1">
    <citation type="journal article" date="2018" name="Sci. Rep.">
        <title>Comparative genomics provides insights into the lifestyle and reveals functional heterogeneity of dark septate endophytic fungi.</title>
        <authorList>
            <person name="Knapp D.G."/>
            <person name="Nemeth J.B."/>
            <person name="Barry K."/>
            <person name="Hainaut M."/>
            <person name="Henrissat B."/>
            <person name="Johnson J."/>
            <person name="Kuo A."/>
            <person name="Lim J.H.P."/>
            <person name="Lipzen A."/>
            <person name="Nolan M."/>
            <person name="Ohm R.A."/>
            <person name="Tamas L."/>
            <person name="Grigoriev I.V."/>
            <person name="Spatafora J.W."/>
            <person name="Nagy L.G."/>
            <person name="Kovacs G.M."/>
        </authorList>
    </citation>
    <scope>NUCLEOTIDE SEQUENCE [LARGE SCALE GENOMIC DNA]</scope>
    <source>
        <strain evidence="1 2">DSE2036</strain>
    </source>
</reference>
<gene>
    <name evidence="1" type="ORF">DM02DRAFT_467434</name>
</gene>
<dbReference type="Proteomes" id="UP000244855">
    <property type="component" value="Unassembled WGS sequence"/>
</dbReference>